<dbReference type="AlphaFoldDB" id="A0A379TBX1"/>
<name>A0A379TBX1_SALER</name>
<gene>
    <name evidence="1" type="primary">umuC_4</name>
    <name evidence="1" type="ORF">NCTC8297_03320</name>
</gene>
<proteinExistence type="predicted"/>
<sequence length="81" mass="8714">MATATRKRGVMLGDFFSQGVAQLNLFDDNAPRAGSEKLMEVLDHLNAKDGKGDAILRRAGDSATVGYEARNAFAAVHHKVL</sequence>
<evidence type="ECO:0000313" key="2">
    <source>
        <dbReference type="Proteomes" id="UP000254741"/>
    </source>
</evidence>
<protein>
    <submittedName>
        <fullName evidence="1">DNA polymerase V subunit UmuC</fullName>
    </submittedName>
</protein>
<dbReference type="Proteomes" id="UP000254741">
    <property type="component" value="Unassembled WGS sequence"/>
</dbReference>
<dbReference type="EMBL" id="UGXG01000002">
    <property type="protein sequence ID" value="SUG48034.1"/>
    <property type="molecule type" value="Genomic_DNA"/>
</dbReference>
<accession>A0A379TBX1</accession>
<organism evidence="1 2">
    <name type="scientific">Salmonella enterica subsp. arizonae</name>
    <dbReference type="NCBI Taxonomy" id="59203"/>
    <lineage>
        <taxon>Bacteria</taxon>
        <taxon>Pseudomonadati</taxon>
        <taxon>Pseudomonadota</taxon>
        <taxon>Gammaproteobacteria</taxon>
        <taxon>Enterobacterales</taxon>
        <taxon>Enterobacteriaceae</taxon>
        <taxon>Salmonella</taxon>
    </lineage>
</organism>
<evidence type="ECO:0000313" key="1">
    <source>
        <dbReference type="EMBL" id="SUG48034.1"/>
    </source>
</evidence>
<reference evidence="1 2" key="1">
    <citation type="submission" date="2018-06" db="EMBL/GenBank/DDBJ databases">
        <authorList>
            <consortium name="Pathogen Informatics"/>
            <person name="Doyle S."/>
        </authorList>
    </citation>
    <scope>NUCLEOTIDE SEQUENCE [LARGE SCALE GENOMIC DNA]</scope>
    <source>
        <strain evidence="1 2">NCTC8297</strain>
    </source>
</reference>